<name>A0A9D1H4Q4_9FIRM</name>
<dbReference type="InterPro" id="IPR012340">
    <property type="entry name" value="NA-bd_OB-fold"/>
</dbReference>
<sequence>MWQYLFWVVLFVAALVVEGLTMQLVSLWFAVGSAAALIVSFFTDSFIIQATVFVLVSLALFLATRPLVRKLNRAPMVHTNADSVIGMEGIVKEEINSLAGTGRVYVNGLNWAAKADQI</sequence>
<keyword evidence="1" id="KW-1133">Transmembrane helix</keyword>
<keyword evidence="1" id="KW-0812">Transmembrane</keyword>
<evidence type="ECO:0000256" key="1">
    <source>
        <dbReference type="SAM" id="Phobius"/>
    </source>
</evidence>
<proteinExistence type="predicted"/>
<gene>
    <name evidence="2" type="ORF">IAC43_00215</name>
</gene>
<dbReference type="EMBL" id="DVLW01000009">
    <property type="protein sequence ID" value="HIT93588.1"/>
    <property type="molecule type" value="Genomic_DNA"/>
</dbReference>
<evidence type="ECO:0000313" key="2">
    <source>
        <dbReference type="EMBL" id="HIT93588.1"/>
    </source>
</evidence>
<feature type="non-terminal residue" evidence="2">
    <location>
        <position position="118"/>
    </location>
</feature>
<dbReference type="Gene3D" id="2.40.50.140">
    <property type="entry name" value="Nucleic acid-binding proteins"/>
    <property type="match status" value="1"/>
</dbReference>
<comment type="caution">
    <text evidence="2">The sequence shown here is derived from an EMBL/GenBank/DDBJ whole genome shotgun (WGS) entry which is preliminary data.</text>
</comment>
<reference evidence="2" key="2">
    <citation type="journal article" date="2021" name="PeerJ">
        <title>Extensive microbial diversity within the chicken gut microbiome revealed by metagenomics and culture.</title>
        <authorList>
            <person name="Gilroy R."/>
            <person name="Ravi A."/>
            <person name="Getino M."/>
            <person name="Pursley I."/>
            <person name="Horton D.L."/>
            <person name="Alikhan N.F."/>
            <person name="Baker D."/>
            <person name="Gharbi K."/>
            <person name="Hall N."/>
            <person name="Watson M."/>
            <person name="Adriaenssens E.M."/>
            <person name="Foster-Nyarko E."/>
            <person name="Jarju S."/>
            <person name="Secka A."/>
            <person name="Antonio M."/>
            <person name="Oren A."/>
            <person name="Chaudhuri R.R."/>
            <person name="La Ragione R."/>
            <person name="Hildebrand F."/>
            <person name="Pallen M.J."/>
        </authorList>
    </citation>
    <scope>NUCLEOTIDE SEQUENCE</scope>
    <source>
        <strain evidence="2">ChiBcec7-5410</strain>
    </source>
</reference>
<protein>
    <submittedName>
        <fullName evidence="2">NfeD family protein</fullName>
    </submittedName>
</protein>
<dbReference type="AlphaFoldDB" id="A0A9D1H4Q4"/>
<feature type="transmembrane region" description="Helical" evidence="1">
    <location>
        <begin position="45"/>
        <end position="63"/>
    </location>
</feature>
<dbReference type="Proteomes" id="UP000824160">
    <property type="component" value="Unassembled WGS sequence"/>
</dbReference>
<evidence type="ECO:0000313" key="3">
    <source>
        <dbReference type="Proteomes" id="UP000824160"/>
    </source>
</evidence>
<organism evidence="2 3">
    <name type="scientific">Candidatus Faecivivens stercoripullorum</name>
    <dbReference type="NCBI Taxonomy" id="2840805"/>
    <lineage>
        <taxon>Bacteria</taxon>
        <taxon>Bacillati</taxon>
        <taxon>Bacillota</taxon>
        <taxon>Clostridia</taxon>
        <taxon>Eubacteriales</taxon>
        <taxon>Oscillospiraceae</taxon>
        <taxon>Oscillospiraceae incertae sedis</taxon>
        <taxon>Candidatus Faecivivens</taxon>
    </lineage>
</organism>
<keyword evidence="1" id="KW-0472">Membrane</keyword>
<reference evidence="2" key="1">
    <citation type="submission" date="2020-10" db="EMBL/GenBank/DDBJ databases">
        <authorList>
            <person name="Gilroy R."/>
        </authorList>
    </citation>
    <scope>NUCLEOTIDE SEQUENCE</scope>
    <source>
        <strain evidence="2">ChiBcec7-5410</strain>
    </source>
</reference>
<accession>A0A9D1H4Q4</accession>